<name>A0A3A9K620_9BACI</name>
<sequence>MVYLFLLIGFILLIPIIFILPPVFSRFVLFLHVFLSVIYVWLGYYISSIIHWSVAIIVVLLLAGITAIFFTKVKVDSESGKEGSYEN</sequence>
<evidence type="ECO:0000313" key="3">
    <source>
        <dbReference type="Proteomes" id="UP000281498"/>
    </source>
</evidence>
<evidence type="ECO:0000256" key="1">
    <source>
        <dbReference type="SAM" id="Phobius"/>
    </source>
</evidence>
<dbReference type="RefSeq" id="WP_110935002.1">
    <property type="nucleotide sequence ID" value="NZ_KZ614146.1"/>
</dbReference>
<protein>
    <recommendedName>
        <fullName evidence="4">DUF2651 domain-containing protein</fullName>
    </recommendedName>
</protein>
<dbReference type="Proteomes" id="UP000281498">
    <property type="component" value="Unassembled WGS sequence"/>
</dbReference>
<feature type="transmembrane region" description="Helical" evidence="1">
    <location>
        <begin position="29"/>
        <end position="46"/>
    </location>
</feature>
<reference evidence="2 3" key="1">
    <citation type="submission" date="2017-10" db="EMBL/GenBank/DDBJ databases">
        <title>Bacillus sp. nov., a halophilic bacterium isolated from a Keqin Lake.</title>
        <authorList>
            <person name="Wang H."/>
        </authorList>
    </citation>
    <scope>NUCLEOTIDE SEQUENCE [LARGE SCALE GENOMIC DNA]</scope>
    <source>
        <strain evidence="2 3">KCTC 13187</strain>
    </source>
</reference>
<dbReference type="AlphaFoldDB" id="A0A3A9K620"/>
<proteinExistence type="predicted"/>
<gene>
    <name evidence="2" type="ORF">CR203_17775</name>
</gene>
<comment type="caution">
    <text evidence="2">The sequence shown here is derived from an EMBL/GenBank/DDBJ whole genome shotgun (WGS) entry which is preliminary data.</text>
</comment>
<feature type="transmembrane region" description="Helical" evidence="1">
    <location>
        <begin position="52"/>
        <end position="71"/>
    </location>
</feature>
<dbReference type="EMBL" id="PDOE01000010">
    <property type="protein sequence ID" value="RKL65922.1"/>
    <property type="molecule type" value="Genomic_DNA"/>
</dbReference>
<keyword evidence="3" id="KW-1185">Reference proteome</keyword>
<feature type="transmembrane region" description="Helical" evidence="1">
    <location>
        <begin position="6"/>
        <end position="24"/>
    </location>
</feature>
<evidence type="ECO:0008006" key="4">
    <source>
        <dbReference type="Google" id="ProtNLM"/>
    </source>
</evidence>
<organism evidence="2 3">
    <name type="scientific">Salipaludibacillus neizhouensis</name>
    <dbReference type="NCBI Taxonomy" id="885475"/>
    <lineage>
        <taxon>Bacteria</taxon>
        <taxon>Bacillati</taxon>
        <taxon>Bacillota</taxon>
        <taxon>Bacilli</taxon>
        <taxon>Bacillales</taxon>
        <taxon>Bacillaceae</taxon>
    </lineage>
</organism>
<keyword evidence="1" id="KW-0472">Membrane</keyword>
<evidence type="ECO:0000313" key="2">
    <source>
        <dbReference type="EMBL" id="RKL65922.1"/>
    </source>
</evidence>
<keyword evidence="1" id="KW-0812">Transmembrane</keyword>
<accession>A0A3A9K620</accession>
<keyword evidence="1" id="KW-1133">Transmembrane helix</keyword>